<reference evidence="2 3" key="1">
    <citation type="journal article" date="2016" name="Mol. Biol. Evol.">
        <title>Comparative Genomics of Early-Diverging Mushroom-Forming Fungi Provides Insights into the Origins of Lignocellulose Decay Capabilities.</title>
        <authorList>
            <person name="Nagy L.G."/>
            <person name="Riley R."/>
            <person name="Tritt A."/>
            <person name="Adam C."/>
            <person name="Daum C."/>
            <person name="Floudas D."/>
            <person name="Sun H."/>
            <person name="Yadav J.S."/>
            <person name="Pangilinan J."/>
            <person name="Larsson K.H."/>
            <person name="Matsuura K."/>
            <person name="Barry K."/>
            <person name="Labutti K."/>
            <person name="Kuo R."/>
            <person name="Ohm R.A."/>
            <person name="Bhattacharya S.S."/>
            <person name="Shirouzu T."/>
            <person name="Yoshinaga Y."/>
            <person name="Martin F.M."/>
            <person name="Grigoriev I.V."/>
            <person name="Hibbett D.S."/>
        </authorList>
    </citation>
    <scope>NUCLEOTIDE SEQUENCE [LARGE SCALE GENOMIC DNA]</scope>
    <source>
        <strain evidence="2 3">TUFC12733</strain>
    </source>
</reference>
<feature type="region of interest" description="Disordered" evidence="1">
    <location>
        <begin position="201"/>
        <end position="241"/>
    </location>
</feature>
<keyword evidence="3" id="KW-1185">Reference proteome</keyword>
<name>A0A167FQK5_CALVF</name>
<feature type="region of interest" description="Disordered" evidence="1">
    <location>
        <begin position="1"/>
        <end position="37"/>
    </location>
</feature>
<feature type="compositionally biased region" description="Polar residues" evidence="1">
    <location>
        <begin position="83"/>
        <end position="92"/>
    </location>
</feature>
<sequence length="434" mass="47108">MRPPGRSPNKRQRRQADAQNVTSDPVTEWAAQKEPGDNAPDNVYAFHCYRFLSYLSCRLNSDVRTLRNVIPSATATSEPPPTYKTTVSSNSPAGKVRRGLAVPKYRPAASLPDPNWPPTRTAREPVDIQIPSSPPTPRQRSQAPEPPTPHSPPVARSTPRSAALASPVQLRTPVPGFSPAAVSVNQSNGEVDSELLEVEAELGSGSGLEQASQTSVPAQDDAARAASTESSQQTLDAPTPEPGVQELLEQAQAWQLDSDGLGRPYRARASQPLPQVRQLDFSELPADQTRYPGDPRRASAAAVPGRPRPSGGRTSINDVMQRAVQERQEMVEDLRAAHGFYFDVTTVTDVLQENGDVYTAADIVLGEMRRAADQSRSRHSLSRIDMGSNDFRPAPGTKAAVVRRVQDEVEDEVFEVPRSVRRTRATVAAGLVRA</sequence>
<evidence type="ECO:0000313" key="2">
    <source>
        <dbReference type="EMBL" id="KZO89743.1"/>
    </source>
</evidence>
<dbReference type="EMBL" id="KV417367">
    <property type="protein sequence ID" value="KZO89743.1"/>
    <property type="molecule type" value="Genomic_DNA"/>
</dbReference>
<organism evidence="2 3">
    <name type="scientific">Calocera viscosa (strain TUFC12733)</name>
    <dbReference type="NCBI Taxonomy" id="1330018"/>
    <lineage>
        <taxon>Eukaryota</taxon>
        <taxon>Fungi</taxon>
        <taxon>Dikarya</taxon>
        <taxon>Basidiomycota</taxon>
        <taxon>Agaricomycotina</taxon>
        <taxon>Dacrymycetes</taxon>
        <taxon>Dacrymycetales</taxon>
        <taxon>Dacrymycetaceae</taxon>
        <taxon>Calocera</taxon>
    </lineage>
</organism>
<dbReference type="Proteomes" id="UP000076738">
    <property type="component" value="Unassembled WGS sequence"/>
</dbReference>
<feature type="compositionally biased region" description="Polar residues" evidence="1">
    <location>
        <begin position="207"/>
        <end position="217"/>
    </location>
</feature>
<dbReference type="AlphaFoldDB" id="A0A167FQK5"/>
<proteinExistence type="predicted"/>
<feature type="compositionally biased region" description="Polar residues" evidence="1">
    <location>
        <begin position="227"/>
        <end position="236"/>
    </location>
</feature>
<accession>A0A167FQK5</accession>
<evidence type="ECO:0000256" key="1">
    <source>
        <dbReference type="SAM" id="MobiDB-lite"/>
    </source>
</evidence>
<dbReference type="OrthoDB" id="10485399at2759"/>
<feature type="region of interest" description="Disordered" evidence="1">
    <location>
        <begin position="374"/>
        <end position="396"/>
    </location>
</feature>
<evidence type="ECO:0000313" key="3">
    <source>
        <dbReference type="Proteomes" id="UP000076738"/>
    </source>
</evidence>
<feature type="region of interest" description="Disordered" evidence="1">
    <location>
        <begin position="281"/>
        <end position="315"/>
    </location>
</feature>
<gene>
    <name evidence="2" type="ORF">CALVIDRAFT_33461</name>
</gene>
<feature type="region of interest" description="Disordered" evidence="1">
    <location>
        <begin position="73"/>
        <end position="166"/>
    </location>
</feature>
<protein>
    <submittedName>
        <fullName evidence="2">Uncharacterized protein</fullName>
    </submittedName>
</protein>